<dbReference type="Pfam" id="PF14295">
    <property type="entry name" value="PAN_4"/>
    <property type="match status" value="2"/>
</dbReference>
<feature type="domain" description="Apple" evidence="3">
    <location>
        <begin position="412"/>
        <end position="487"/>
    </location>
</feature>
<gene>
    <name evidence="4" type="ORF">CYMTET_14368</name>
</gene>
<feature type="repeat" description="RCC1" evidence="1">
    <location>
        <begin position="540"/>
        <end position="592"/>
    </location>
</feature>
<dbReference type="AlphaFoldDB" id="A0AAE0GGQ2"/>
<feature type="non-terminal residue" evidence="4">
    <location>
        <position position="751"/>
    </location>
</feature>
<name>A0AAE0GGQ2_9CHLO</name>
<evidence type="ECO:0000256" key="2">
    <source>
        <dbReference type="SAM" id="SignalP"/>
    </source>
</evidence>
<evidence type="ECO:0000256" key="1">
    <source>
        <dbReference type="PROSITE-ProRule" id="PRU00235"/>
    </source>
</evidence>
<feature type="signal peptide" evidence="2">
    <location>
        <begin position="1"/>
        <end position="18"/>
    </location>
</feature>
<dbReference type="InterPro" id="IPR051553">
    <property type="entry name" value="Ran_GTPase-activating"/>
</dbReference>
<comment type="caution">
    <text evidence="4">The sequence shown here is derived from an EMBL/GenBank/DDBJ whole genome shotgun (WGS) entry which is preliminary data.</text>
</comment>
<evidence type="ECO:0000313" key="5">
    <source>
        <dbReference type="Proteomes" id="UP001190700"/>
    </source>
</evidence>
<protein>
    <recommendedName>
        <fullName evidence="3">Apple domain-containing protein</fullName>
    </recommendedName>
</protein>
<organism evidence="4 5">
    <name type="scientific">Cymbomonas tetramitiformis</name>
    <dbReference type="NCBI Taxonomy" id="36881"/>
    <lineage>
        <taxon>Eukaryota</taxon>
        <taxon>Viridiplantae</taxon>
        <taxon>Chlorophyta</taxon>
        <taxon>Pyramimonadophyceae</taxon>
        <taxon>Pyramimonadales</taxon>
        <taxon>Pyramimonadaceae</taxon>
        <taxon>Cymbomonas</taxon>
    </lineage>
</organism>
<dbReference type="SUPFAM" id="SSF50985">
    <property type="entry name" value="RCC1/BLIP-II"/>
    <property type="match status" value="1"/>
</dbReference>
<dbReference type="GO" id="GO:0005737">
    <property type="term" value="C:cytoplasm"/>
    <property type="evidence" value="ECO:0007669"/>
    <property type="project" value="TreeGrafter"/>
</dbReference>
<proteinExistence type="predicted"/>
<accession>A0AAE0GGQ2</accession>
<dbReference type="Gene3D" id="2.130.10.30">
    <property type="entry name" value="Regulator of chromosome condensation 1/beta-lactamase-inhibitor protein II"/>
    <property type="match status" value="2"/>
</dbReference>
<dbReference type="InterPro" id="IPR009091">
    <property type="entry name" value="RCC1/BLIP-II"/>
</dbReference>
<dbReference type="InterPro" id="IPR003609">
    <property type="entry name" value="Pan_app"/>
</dbReference>
<dbReference type="PANTHER" id="PTHR45982:SF1">
    <property type="entry name" value="REGULATOR OF CHROMOSOME CONDENSATION"/>
    <property type="match status" value="1"/>
</dbReference>
<evidence type="ECO:0000313" key="4">
    <source>
        <dbReference type="EMBL" id="KAK3277635.1"/>
    </source>
</evidence>
<dbReference type="Pfam" id="PF00415">
    <property type="entry name" value="RCC1"/>
    <property type="match status" value="2"/>
</dbReference>
<reference evidence="4 5" key="1">
    <citation type="journal article" date="2015" name="Genome Biol. Evol.">
        <title>Comparative Genomics of a Bacterivorous Green Alga Reveals Evolutionary Causalities and Consequences of Phago-Mixotrophic Mode of Nutrition.</title>
        <authorList>
            <person name="Burns J.A."/>
            <person name="Paasch A."/>
            <person name="Narechania A."/>
            <person name="Kim E."/>
        </authorList>
    </citation>
    <scope>NUCLEOTIDE SEQUENCE [LARGE SCALE GENOMIC DNA]</scope>
    <source>
        <strain evidence="4 5">PLY_AMNH</strain>
    </source>
</reference>
<dbReference type="EMBL" id="LGRX02006003">
    <property type="protein sequence ID" value="KAK3277635.1"/>
    <property type="molecule type" value="Genomic_DNA"/>
</dbReference>
<sequence>MKVFSVLVFLSQLRAAVAGYGYVGGQLNYNEGQMEELCRQNHFNAVCTKEELEGNSMCACGWTFGDSTQGYYWMSSATSGCGNREGYHTCAATAMGVHCCDAYAGPPPPSPSPPPPRMHTYVGPATFVYTDAEYQCHQHGINDICDQYELQGQMANCTGRSLLRRLVTASTSPITSPPTSFTTTTFTIPTAPLASPSPPITYYPAVGFGRCVNEYGATANSFQLTNGRTKEDCQNECNKISTCIGYTWQLGGEPVCQVFFTESCENFETRLNCRTGDGALIITTGNPSALPTATCFAPFSPASQVYAAGACGYGELGVGSTAASQTLAQVETLPSTVSSVLPGNSHTLFVTAEGGALASGSNTFGQISCEACATGGSNELYPVVADLVGSYDIASVTAGNERSFFVTKSDGCSVDFNMEVASGTFERSYSSDILVSNEEECLQACRADSTCTVWEYSYVGGSPNCYLGIQENPQLVPSSTKNSGYRCQGGEVYAVGNNVHGSLGDGTSVNRLTPVQVLSSHVVMQVCGGDSHTLFLTSGYTVWASGDNTYGQLGQDLSVRSSTTPLKLPLSSKYKVVDIECGPEQSFFKTAGEFQSMHSATEANTTASLAYGYGSEAGFVNGLRSGDVIEWSVANDGSQAAPQHFTLQLLYSLGLAEGACGECPMLLSSSAEDAQEITFCGTSSNSEWGIKELAMPLGYGSNTVRLESTRPDCAVNFGSLTVRGQEWFATGNNAYGQLGDGSTSTPSPSDP</sequence>
<feature type="chain" id="PRO_5042050917" description="Apple domain-containing protein" evidence="2">
    <location>
        <begin position="19"/>
        <end position="751"/>
    </location>
</feature>
<dbReference type="Proteomes" id="UP001190700">
    <property type="component" value="Unassembled WGS sequence"/>
</dbReference>
<evidence type="ECO:0000259" key="3">
    <source>
        <dbReference type="PROSITE" id="PS50948"/>
    </source>
</evidence>
<dbReference type="PANTHER" id="PTHR45982">
    <property type="entry name" value="REGULATOR OF CHROMOSOME CONDENSATION"/>
    <property type="match status" value="1"/>
</dbReference>
<keyword evidence="2" id="KW-0732">Signal</keyword>
<dbReference type="InterPro" id="IPR000408">
    <property type="entry name" value="Reg_chr_condens"/>
</dbReference>
<dbReference type="Gene3D" id="2.60.120.260">
    <property type="entry name" value="Galactose-binding domain-like"/>
    <property type="match status" value="1"/>
</dbReference>
<dbReference type="GO" id="GO:0005085">
    <property type="term" value="F:guanyl-nucleotide exchange factor activity"/>
    <property type="evidence" value="ECO:0007669"/>
    <property type="project" value="TreeGrafter"/>
</dbReference>
<feature type="repeat" description="RCC1" evidence="1">
    <location>
        <begin position="303"/>
        <end position="353"/>
    </location>
</feature>
<feature type="repeat" description="RCC1" evidence="1">
    <location>
        <begin position="490"/>
        <end position="539"/>
    </location>
</feature>
<dbReference type="PROSITE" id="PS50948">
    <property type="entry name" value="PAN"/>
    <property type="match status" value="1"/>
</dbReference>
<dbReference type="PROSITE" id="PS50012">
    <property type="entry name" value="RCC1_3"/>
    <property type="match status" value="3"/>
</dbReference>
<keyword evidence="5" id="KW-1185">Reference proteome</keyword>